<dbReference type="SUPFAM" id="SSF57829">
    <property type="entry name" value="Zn-binding ribosomal proteins"/>
    <property type="match status" value="1"/>
</dbReference>
<evidence type="ECO:0000256" key="5">
    <source>
        <dbReference type="HAMAP-Rule" id="MF_00294"/>
    </source>
</evidence>
<name>A0A2M7V6W6_9BACT</name>
<dbReference type="InterPro" id="IPR038584">
    <property type="entry name" value="Ribosomal_bL33_sf"/>
</dbReference>
<dbReference type="Pfam" id="PF00471">
    <property type="entry name" value="Ribosomal_L33"/>
    <property type="match status" value="1"/>
</dbReference>
<evidence type="ECO:0000313" key="6">
    <source>
        <dbReference type="EMBL" id="PIZ94437.1"/>
    </source>
</evidence>
<dbReference type="InterPro" id="IPR011332">
    <property type="entry name" value="Ribosomal_zn-bd"/>
</dbReference>
<dbReference type="Proteomes" id="UP000228568">
    <property type="component" value="Unassembled WGS sequence"/>
</dbReference>
<dbReference type="AlphaFoldDB" id="A0A2M7V6W6"/>
<evidence type="ECO:0000313" key="7">
    <source>
        <dbReference type="Proteomes" id="UP000228568"/>
    </source>
</evidence>
<comment type="caution">
    <text evidence="6">The sequence shown here is derived from an EMBL/GenBank/DDBJ whole genome shotgun (WGS) entry which is preliminary data.</text>
</comment>
<dbReference type="GO" id="GO:0005840">
    <property type="term" value="C:ribosome"/>
    <property type="evidence" value="ECO:0007669"/>
    <property type="project" value="UniProtKB-KW"/>
</dbReference>
<evidence type="ECO:0000256" key="4">
    <source>
        <dbReference type="ARBA" id="ARBA00035176"/>
    </source>
</evidence>
<dbReference type="NCBIfam" id="TIGR01023">
    <property type="entry name" value="rpmG_bact"/>
    <property type="match status" value="1"/>
</dbReference>
<dbReference type="NCBIfam" id="NF001764">
    <property type="entry name" value="PRK00504.1"/>
    <property type="match status" value="1"/>
</dbReference>
<dbReference type="EMBL" id="PFPK01000043">
    <property type="protein sequence ID" value="PIZ94437.1"/>
    <property type="molecule type" value="Genomic_DNA"/>
</dbReference>
<keyword evidence="3 5" id="KW-0687">Ribonucleoprotein</keyword>
<accession>A0A2M7V6W6</accession>
<evidence type="ECO:0000256" key="2">
    <source>
        <dbReference type="ARBA" id="ARBA00022980"/>
    </source>
</evidence>
<dbReference type="GO" id="GO:1990904">
    <property type="term" value="C:ribonucleoprotein complex"/>
    <property type="evidence" value="ECO:0007669"/>
    <property type="project" value="UniProtKB-KW"/>
</dbReference>
<evidence type="ECO:0000256" key="1">
    <source>
        <dbReference type="ARBA" id="ARBA00007596"/>
    </source>
</evidence>
<keyword evidence="2 5" id="KW-0689">Ribosomal protein</keyword>
<dbReference type="GO" id="GO:0003735">
    <property type="term" value="F:structural constituent of ribosome"/>
    <property type="evidence" value="ECO:0007669"/>
    <property type="project" value="InterPro"/>
</dbReference>
<protein>
    <recommendedName>
        <fullName evidence="4 5">Large ribosomal subunit protein bL33</fullName>
    </recommendedName>
</protein>
<dbReference type="InterPro" id="IPR001705">
    <property type="entry name" value="Ribosomal_bL33"/>
</dbReference>
<organism evidence="6 7">
    <name type="scientific">Candidatus Magasanikbacteria bacterium CG_4_10_14_0_2_um_filter_37_12</name>
    <dbReference type="NCBI Taxonomy" id="1974637"/>
    <lineage>
        <taxon>Bacteria</taxon>
        <taxon>Candidatus Magasanikiibacteriota</taxon>
    </lineage>
</organism>
<comment type="similarity">
    <text evidence="1 5">Belongs to the bacterial ribosomal protein bL33 family.</text>
</comment>
<proteinExistence type="inferred from homology"/>
<dbReference type="HAMAP" id="MF_00294">
    <property type="entry name" value="Ribosomal_bL33"/>
    <property type="match status" value="1"/>
</dbReference>
<sequence>MSQDNMIKLQCITCKLINYFSKKNKKKLKERLELKKFCKKCTAHQLHKETK</sequence>
<dbReference type="GO" id="GO:0005737">
    <property type="term" value="C:cytoplasm"/>
    <property type="evidence" value="ECO:0007669"/>
    <property type="project" value="UniProtKB-ARBA"/>
</dbReference>
<reference evidence="7" key="1">
    <citation type="submission" date="2017-09" db="EMBL/GenBank/DDBJ databases">
        <title>Depth-based differentiation of microbial function through sediment-hosted aquifers and enrichment of novel symbionts in the deep terrestrial subsurface.</title>
        <authorList>
            <person name="Probst A.J."/>
            <person name="Ladd B."/>
            <person name="Jarett J.K."/>
            <person name="Geller-Mcgrath D.E."/>
            <person name="Sieber C.M.K."/>
            <person name="Emerson J.B."/>
            <person name="Anantharaman K."/>
            <person name="Thomas B.C."/>
            <person name="Malmstrom R."/>
            <person name="Stieglmeier M."/>
            <person name="Klingl A."/>
            <person name="Woyke T."/>
            <person name="Ryan C.M."/>
            <person name="Banfield J.F."/>
        </authorList>
    </citation>
    <scope>NUCLEOTIDE SEQUENCE [LARGE SCALE GENOMIC DNA]</scope>
</reference>
<dbReference type="GO" id="GO:0006412">
    <property type="term" value="P:translation"/>
    <property type="evidence" value="ECO:0007669"/>
    <property type="project" value="UniProtKB-UniRule"/>
</dbReference>
<dbReference type="Gene3D" id="2.20.28.120">
    <property type="entry name" value="Ribosomal protein L33"/>
    <property type="match status" value="1"/>
</dbReference>
<gene>
    <name evidence="5 6" type="primary">rpmG</name>
    <name evidence="6" type="ORF">COX81_03560</name>
</gene>
<evidence type="ECO:0000256" key="3">
    <source>
        <dbReference type="ARBA" id="ARBA00023274"/>
    </source>
</evidence>